<dbReference type="SUPFAM" id="SSF100939">
    <property type="entry name" value="SPOC domain-like"/>
    <property type="match status" value="1"/>
</dbReference>
<dbReference type="FunFam" id="2.40.290.10:FF:000004">
    <property type="entry name" value="Non-homologous end joining protein Ku"/>
    <property type="match status" value="1"/>
</dbReference>
<comment type="subunit">
    <text evidence="3">Homodimer. Interacts with LigD.</text>
</comment>
<evidence type="ECO:0000256" key="2">
    <source>
        <dbReference type="ARBA" id="ARBA00023172"/>
    </source>
</evidence>
<proteinExistence type="inferred from homology"/>
<comment type="caution">
    <text evidence="6">The sequence shown here is derived from an EMBL/GenBank/DDBJ whole genome shotgun (WGS) entry which is preliminary data.</text>
</comment>
<dbReference type="GO" id="GO:0006303">
    <property type="term" value="P:double-strand break repair via nonhomologous end joining"/>
    <property type="evidence" value="ECO:0007669"/>
    <property type="project" value="UniProtKB-UniRule"/>
</dbReference>
<dbReference type="NCBIfam" id="TIGR02772">
    <property type="entry name" value="Ku_bact"/>
    <property type="match status" value="1"/>
</dbReference>
<dbReference type="GO" id="GO:0003690">
    <property type="term" value="F:double-stranded DNA binding"/>
    <property type="evidence" value="ECO:0007669"/>
    <property type="project" value="UniProtKB-UniRule"/>
</dbReference>
<keyword evidence="2 3" id="KW-0233">DNA recombination</keyword>
<evidence type="ECO:0000256" key="4">
    <source>
        <dbReference type="SAM" id="MobiDB-lite"/>
    </source>
</evidence>
<dbReference type="RefSeq" id="WP_121006768.1">
    <property type="nucleotide sequence ID" value="NZ_RBXO01000001.1"/>
</dbReference>
<dbReference type="GO" id="GO:0006310">
    <property type="term" value="P:DNA recombination"/>
    <property type="evidence" value="ECO:0007669"/>
    <property type="project" value="UniProtKB-KW"/>
</dbReference>
<dbReference type="Proteomes" id="UP000282084">
    <property type="component" value="Unassembled WGS sequence"/>
</dbReference>
<evidence type="ECO:0000313" key="6">
    <source>
        <dbReference type="EMBL" id="RKT54984.1"/>
    </source>
</evidence>
<keyword evidence="7" id="KW-1185">Reference proteome</keyword>
<keyword evidence="3" id="KW-0234">DNA repair</keyword>
<dbReference type="PANTHER" id="PTHR41251:SF1">
    <property type="entry name" value="NON-HOMOLOGOUS END JOINING PROTEIN KU"/>
    <property type="match status" value="1"/>
</dbReference>
<comment type="function">
    <text evidence="3">With LigD forms a non-homologous end joining (NHEJ) DNA repair enzyme, which repairs dsDNA breaks with reduced fidelity. Binds linear dsDNA with 5'- and 3'- overhangs but not closed circular dsDNA nor ssDNA. Recruits and stimulates the ligase activity of LigD.</text>
</comment>
<gene>
    <name evidence="3" type="primary">ku</name>
    <name evidence="6" type="ORF">C8E97_3638</name>
</gene>
<protein>
    <recommendedName>
        <fullName evidence="3">Non-homologous end joining protein Ku</fullName>
    </recommendedName>
</protein>
<reference evidence="6 7" key="1">
    <citation type="submission" date="2018-10" db="EMBL/GenBank/DDBJ databases">
        <title>Sequencing the genomes of 1000 actinobacteria strains.</title>
        <authorList>
            <person name="Klenk H.-P."/>
        </authorList>
    </citation>
    <scope>NUCLEOTIDE SEQUENCE [LARGE SCALE GENOMIC DNA]</scope>
    <source>
        <strain evidence="6 7">DSM 43800</strain>
    </source>
</reference>
<dbReference type="InterPro" id="IPR009187">
    <property type="entry name" value="Prok_Ku"/>
</dbReference>
<feature type="region of interest" description="Disordered" evidence="4">
    <location>
        <begin position="253"/>
        <end position="274"/>
    </location>
</feature>
<comment type="similarity">
    <text evidence="3">Belongs to the prokaryotic Ku family.</text>
</comment>
<dbReference type="InterPro" id="IPR016194">
    <property type="entry name" value="SPOC-like_C_dom_sf"/>
</dbReference>
<evidence type="ECO:0000256" key="1">
    <source>
        <dbReference type="ARBA" id="ARBA00023125"/>
    </source>
</evidence>
<dbReference type="HAMAP" id="MF_01875">
    <property type="entry name" value="Prokaryotic_Ku"/>
    <property type="match status" value="1"/>
</dbReference>
<evidence type="ECO:0000313" key="7">
    <source>
        <dbReference type="Proteomes" id="UP000282084"/>
    </source>
</evidence>
<dbReference type="PIRSF" id="PIRSF006493">
    <property type="entry name" value="Prok_Ku"/>
    <property type="match status" value="1"/>
</dbReference>
<keyword evidence="3" id="KW-0227">DNA damage</keyword>
<dbReference type="Gene3D" id="2.40.290.10">
    <property type="match status" value="1"/>
</dbReference>
<name>A0A495W0R8_9PSEU</name>
<evidence type="ECO:0000256" key="3">
    <source>
        <dbReference type="HAMAP-Rule" id="MF_01875"/>
    </source>
</evidence>
<dbReference type="OrthoDB" id="9795084at2"/>
<evidence type="ECO:0000259" key="5">
    <source>
        <dbReference type="SMART" id="SM00559"/>
    </source>
</evidence>
<dbReference type="Pfam" id="PF02735">
    <property type="entry name" value="Ku"/>
    <property type="match status" value="1"/>
</dbReference>
<dbReference type="CDD" id="cd00789">
    <property type="entry name" value="KU_like"/>
    <property type="match status" value="1"/>
</dbReference>
<dbReference type="AlphaFoldDB" id="A0A495W0R8"/>
<sequence length="274" mass="30013">MRAVWRGSLSFGLVTFPVRLFAATREHGFRFHQVHRGDGGRIRHRRVCEVCGEEVALVDVVKGYEVADGRLVLFEDEDFDGLPVPSGRTIEVVQFARADEVDPVLLDRSFYLEPERAAVVSYGLLREALERVPRVAVVRVAIRRREVLAVVRPRGRVLVLQTLLWPDEVREPGFGFLEESGVAPGASEVRVAASLVDSMTAPFDPGVFSDKYRDAVAGLIEAKAAGAEIPVSRAPEETGGGVDLMSALRRSLERVRSGRSPSGGDGVVPEGREE</sequence>
<feature type="domain" description="Ku" evidence="5">
    <location>
        <begin position="52"/>
        <end position="180"/>
    </location>
</feature>
<dbReference type="EMBL" id="RBXO01000001">
    <property type="protein sequence ID" value="RKT54984.1"/>
    <property type="molecule type" value="Genomic_DNA"/>
</dbReference>
<dbReference type="PANTHER" id="PTHR41251">
    <property type="entry name" value="NON-HOMOLOGOUS END JOINING PROTEIN KU"/>
    <property type="match status" value="1"/>
</dbReference>
<keyword evidence="1 3" id="KW-0238">DNA-binding</keyword>
<dbReference type="SMART" id="SM00559">
    <property type="entry name" value="Ku78"/>
    <property type="match status" value="1"/>
</dbReference>
<organism evidence="6 7">
    <name type="scientific">Saccharothrix australiensis</name>
    <dbReference type="NCBI Taxonomy" id="2072"/>
    <lineage>
        <taxon>Bacteria</taxon>
        <taxon>Bacillati</taxon>
        <taxon>Actinomycetota</taxon>
        <taxon>Actinomycetes</taxon>
        <taxon>Pseudonocardiales</taxon>
        <taxon>Pseudonocardiaceae</taxon>
        <taxon>Saccharothrix</taxon>
    </lineage>
</organism>
<dbReference type="InterPro" id="IPR006164">
    <property type="entry name" value="DNA_bd_Ku70/Ku80"/>
</dbReference>
<accession>A0A495W0R8</accession>